<evidence type="ECO:0000259" key="5">
    <source>
        <dbReference type="PROSITE" id="PS50931"/>
    </source>
</evidence>
<dbReference type="PROSITE" id="PS50931">
    <property type="entry name" value="HTH_LYSR"/>
    <property type="match status" value="1"/>
</dbReference>
<dbReference type="PANTHER" id="PTHR30126:SF40">
    <property type="entry name" value="HTH-TYPE TRANSCRIPTIONAL REGULATOR GLTR"/>
    <property type="match status" value="1"/>
</dbReference>
<dbReference type="InterPro" id="IPR036388">
    <property type="entry name" value="WH-like_DNA-bd_sf"/>
</dbReference>
<evidence type="ECO:0000313" key="7">
    <source>
        <dbReference type="Proteomes" id="UP000051326"/>
    </source>
</evidence>
<reference evidence="6 7" key="1">
    <citation type="submission" date="2015-09" db="EMBL/GenBank/DDBJ databases">
        <authorList>
            <consortium name="Swine Surveillance"/>
        </authorList>
    </citation>
    <scope>NUCLEOTIDE SEQUENCE [LARGE SCALE GENOMIC DNA]</scope>
    <source>
        <strain evidence="6 7">CECT 8399</strain>
    </source>
</reference>
<proteinExistence type="inferred from homology"/>
<keyword evidence="4" id="KW-0804">Transcription</keyword>
<evidence type="ECO:0000256" key="2">
    <source>
        <dbReference type="ARBA" id="ARBA00023015"/>
    </source>
</evidence>
<organism evidence="6 7">
    <name type="scientific">Leisingera aquaemixtae</name>
    <dbReference type="NCBI Taxonomy" id="1396826"/>
    <lineage>
        <taxon>Bacteria</taxon>
        <taxon>Pseudomonadati</taxon>
        <taxon>Pseudomonadota</taxon>
        <taxon>Alphaproteobacteria</taxon>
        <taxon>Rhodobacterales</taxon>
        <taxon>Roseobacteraceae</taxon>
        <taxon>Leisingera</taxon>
    </lineage>
</organism>
<feature type="domain" description="HTH lysR-type" evidence="5">
    <location>
        <begin position="5"/>
        <end position="62"/>
    </location>
</feature>
<dbReference type="Gene3D" id="1.10.10.10">
    <property type="entry name" value="Winged helix-like DNA-binding domain superfamily/Winged helix DNA-binding domain"/>
    <property type="match status" value="1"/>
</dbReference>
<dbReference type="Proteomes" id="UP000051326">
    <property type="component" value="Unassembled WGS sequence"/>
</dbReference>
<sequence length="323" mass="36273">MQKSLSLRWLEVFQLISKSGSIQKVAAETGLSISTVSNHLRSLESALGVDLVDHTRRPMGLTPAGVVYARYVHEGLMTLRRGEAEIRSGSWQHATDLRMALLDDFDNEVGPELFQFLSTALPRCNFRHYTRPSHEIIAKLQEQKLDAGVATRPAGLLPDLIEYPLMRDPFILVVPAAYSGSVEELTKPEAPLPFLRYSRDHTIGKQIETQLTRLKISLPNRFELECNQSIIGLVAEASGWTVTTAASYHRAQRFHDKVKVVRFPGKSFARTVSLFTSSVYPAATSQLIHEALQKSLRHHFTDPISARFPWLAEEFRTLPAQDA</sequence>
<dbReference type="SUPFAM" id="SSF53850">
    <property type="entry name" value="Periplasmic binding protein-like II"/>
    <property type="match status" value="1"/>
</dbReference>
<evidence type="ECO:0000256" key="4">
    <source>
        <dbReference type="ARBA" id="ARBA00023163"/>
    </source>
</evidence>
<dbReference type="Pfam" id="PF00126">
    <property type="entry name" value="HTH_1"/>
    <property type="match status" value="1"/>
</dbReference>
<dbReference type="GO" id="GO:0000976">
    <property type="term" value="F:transcription cis-regulatory region binding"/>
    <property type="evidence" value="ECO:0007669"/>
    <property type="project" value="TreeGrafter"/>
</dbReference>
<dbReference type="InterPro" id="IPR000847">
    <property type="entry name" value="LysR_HTH_N"/>
</dbReference>
<dbReference type="RefSeq" id="WP_058287754.1">
    <property type="nucleotide sequence ID" value="NZ_CYSR01000034.1"/>
</dbReference>
<protein>
    <submittedName>
        <fullName evidence="6">HTH-type transcriptional regulator GltR</fullName>
    </submittedName>
</protein>
<evidence type="ECO:0000313" key="6">
    <source>
        <dbReference type="EMBL" id="CUI01759.1"/>
    </source>
</evidence>
<dbReference type="Pfam" id="PF03466">
    <property type="entry name" value="LysR_substrate"/>
    <property type="match status" value="1"/>
</dbReference>
<name>A0A0P1HDK4_9RHOB</name>
<evidence type="ECO:0000256" key="3">
    <source>
        <dbReference type="ARBA" id="ARBA00023125"/>
    </source>
</evidence>
<evidence type="ECO:0000256" key="1">
    <source>
        <dbReference type="ARBA" id="ARBA00009437"/>
    </source>
</evidence>
<dbReference type="Gene3D" id="3.40.190.290">
    <property type="match status" value="1"/>
</dbReference>
<dbReference type="STRING" id="1396826.PHA8399_03905"/>
<comment type="similarity">
    <text evidence="1">Belongs to the LysR transcriptional regulatory family.</text>
</comment>
<dbReference type="SUPFAM" id="SSF46785">
    <property type="entry name" value="Winged helix' DNA-binding domain"/>
    <property type="match status" value="1"/>
</dbReference>
<accession>A0A0P1HDK4</accession>
<keyword evidence="2" id="KW-0805">Transcription regulation</keyword>
<dbReference type="PANTHER" id="PTHR30126">
    <property type="entry name" value="HTH-TYPE TRANSCRIPTIONAL REGULATOR"/>
    <property type="match status" value="1"/>
</dbReference>
<dbReference type="EMBL" id="CYSR01000034">
    <property type="protein sequence ID" value="CUI01759.1"/>
    <property type="molecule type" value="Genomic_DNA"/>
</dbReference>
<gene>
    <name evidence="6" type="primary">gltR_2</name>
    <name evidence="6" type="ORF">PHA8399_03905</name>
</gene>
<keyword evidence="3" id="KW-0238">DNA-binding</keyword>
<dbReference type="GO" id="GO:0003700">
    <property type="term" value="F:DNA-binding transcription factor activity"/>
    <property type="evidence" value="ECO:0007669"/>
    <property type="project" value="InterPro"/>
</dbReference>
<dbReference type="AlphaFoldDB" id="A0A0P1HDK4"/>
<dbReference type="InterPro" id="IPR005119">
    <property type="entry name" value="LysR_subst-bd"/>
</dbReference>
<dbReference type="InterPro" id="IPR036390">
    <property type="entry name" value="WH_DNA-bd_sf"/>
</dbReference>